<keyword evidence="7" id="KW-0378">Hydrolase</keyword>
<name>D2UES0_XANAP</name>
<dbReference type="InterPro" id="IPR011583">
    <property type="entry name" value="Chitinase_II/V-like_cat"/>
</dbReference>
<keyword evidence="5" id="KW-0732">Signal</keyword>
<dbReference type="PATRIC" id="fig|29447.3.peg.2154"/>
<dbReference type="InterPro" id="IPR001223">
    <property type="entry name" value="Glyco_hydro18_cat"/>
</dbReference>
<dbReference type="EMBL" id="FP565176">
    <property type="protein sequence ID" value="CBA16666.1"/>
    <property type="molecule type" value="Genomic_DNA"/>
</dbReference>
<dbReference type="PROSITE" id="PS51910">
    <property type="entry name" value="GH18_2"/>
    <property type="match status" value="1"/>
</dbReference>
<proteinExistence type="predicted"/>
<dbReference type="Proteomes" id="UP000001890">
    <property type="component" value="Chromosome"/>
</dbReference>
<comment type="catalytic activity">
    <reaction evidence="1">
        <text>Random endo-hydrolysis of N-acetyl-beta-D-glucosaminide (1-&gt;4)-beta-linkages in chitin and chitodextrins.</text>
        <dbReference type="EC" id="3.2.1.14"/>
    </reaction>
</comment>
<keyword evidence="8" id="KW-1185">Reference proteome</keyword>
<dbReference type="CDD" id="cd06548">
    <property type="entry name" value="GH18_chitinase"/>
    <property type="match status" value="1"/>
</dbReference>
<dbReference type="InterPro" id="IPR029070">
    <property type="entry name" value="Chitinase_insertion_sf"/>
</dbReference>
<sequence>MHSFIRAPLRYLHYSLVLLVLFTTCTHASTANAQSPRLVGYFTQWSIYGSNYQVRDIATSGAAQRLTHLHYAFGNVRNNLCEVGVNQASDPSTGAGGDAYADYTRNVNAAQSVDGVADTDTQPLRGNWNQLRKLKAMYPHLKVVMALGGWSWSSGFASAARPENRQAFVASCIDAYIRGNLPVVDGAGGPGAALGVFDGFVLDWEFPVVCGLTCGTPEDRANYTGLIAEFRRQLDAVRPGLLLAVDAGAGIDKIRVTDPGVYQRYLDYIDVMTYDFHGGSSDTITNHHSALFHSPFDPSTGDKRYYNSTDAILAFLKRGVPAHKLNLGIGFYGQGWKDVANINNGLYQAGNNAGVSKYNVLKTHAGNDYYDHHAFAHWKYDKVNSTFWSYDDPAMANIKGGYVKALGLGGAFFWELSGDDEQGGLLNALYEGLH</sequence>
<accession>D2UES0</accession>
<feature type="chain" id="PRO_5003038275" description="chitinase" evidence="5">
    <location>
        <begin position="34"/>
        <end position="434"/>
    </location>
</feature>
<dbReference type="Gene3D" id="3.20.20.80">
    <property type="entry name" value="Glycosidases"/>
    <property type="match status" value="1"/>
</dbReference>
<organism evidence="7 8">
    <name type="scientific">Xanthomonas albilineans (strain GPE PC73 / CFBP 7063)</name>
    <dbReference type="NCBI Taxonomy" id="380358"/>
    <lineage>
        <taxon>Bacteria</taxon>
        <taxon>Pseudomonadati</taxon>
        <taxon>Pseudomonadota</taxon>
        <taxon>Gammaproteobacteria</taxon>
        <taxon>Lysobacterales</taxon>
        <taxon>Lysobacteraceae</taxon>
        <taxon>Xanthomonas</taxon>
    </lineage>
</organism>
<gene>
    <name evidence="7" type="ordered locus">XALc_2183</name>
</gene>
<dbReference type="eggNOG" id="COG3325">
    <property type="taxonomic scope" value="Bacteria"/>
</dbReference>
<evidence type="ECO:0000256" key="5">
    <source>
        <dbReference type="SAM" id="SignalP"/>
    </source>
</evidence>
<dbReference type="STRING" id="380358.XALC_2183"/>
<dbReference type="GO" id="GO:0000272">
    <property type="term" value="P:polysaccharide catabolic process"/>
    <property type="evidence" value="ECO:0007669"/>
    <property type="project" value="UniProtKB-KW"/>
</dbReference>
<dbReference type="SUPFAM" id="SSF54556">
    <property type="entry name" value="Chitinase insertion domain"/>
    <property type="match status" value="1"/>
</dbReference>
<dbReference type="AlphaFoldDB" id="D2UES0"/>
<dbReference type="GO" id="GO:0008061">
    <property type="term" value="F:chitin binding"/>
    <property type="evidence" value="ECO:0007669"/>
    <property type="project" value="InterPro"/>
</dbReference>
<evidence type="ECO:0000256" key="4">
    <source>
        <dbReference type="ARBA" id="ARBA00023326"/>
    </source>
</evidence>
<evidence type="ECO:0000256" key="3">
    <source>
        <dbReference type="ARBA" id="ARBA00023024"/>
    </source>
</evidence>
<dbReference type="InterPro" id="IPR017853">
    <property type="entry name" value="GH"/>
</dbReference>
<dbReference type="SUPFAM" id="SSF51445">
    <property type="entry name" value="(Trans)glycosidases"/>
    <property type="match status" value="1"/>
</dbReference>
<evidence type="ECO:0000256" key="1">
    <source>
        <dbReference type="ARBA" id="ARBA00000822"/>
    </source>
</evidence>
<dbReference type="PANTHER" id="PTHR11177:SF317">
    <property type="entry name" value="CHITINASE 12-RELATED"/>
    <property type="match status" value="1"/>
</dbReference>
<keyword evidence="4" id="KW-0624">Polysaccharide degradation</keyword>
<dbReference type="Pfam" id="PF00704">
    <property type="entry name" value="Glyco_hydro_18"/>
    <property type="match status" value="1"/>
</dbReference>
<dbReference type="Gene3D" id="3.10.50.10">
    <property type="match status" value="1"/>
</dbReference>
<dbReference type="GO" id="GO:0008843">
    <property type="term" value="F:endochitinase activity"/>
    <property type="evidence" value="ECO:0007669"/>
    <property type="project" value="UniProtKB-EC"/>
</dbReference>
<evidence type="ECO:0000256" key="2">
    <source>
        <dbReference type="ARBA" id="ARBA00012729"/>
    </source>
</evidence>
<feature type="domain" description="GH18" evidence="6">
    <location>
        <begin position="36"/>
        <end position="434"/>
    </location>
</feature>
<dbReference type="InterPro" id="IPR050314">
    <property type="entry name" value="Glycosyl_Hydrlase_18"/>
</dbReference>
<dbReference type="SMART" id="SM00636">
    <property type="entry name" value="Glyco_18"/>
    <property type="match status" value="1"/>
</dbReference>
<protein>
    <recommendedName>
        <fullName evidence="2">chitinase</fullName>
        <ecNumber evidence="2">3.2.1.14</ecNumber>
    </recommendedName>
</protein>
<evidence type="ECO:0000313" key="8">
    <source>
        <dbReference type="Proteomes" id="UP000001890"/>
    </source>
</evidence>
<reference evidence="7 8" key="1">
    <citation type="journal article" date="2009" name="BMC Genomics">
        <title>The complete genome sequence of Xanthomonas albilineans provides new insights into the reductive genome evolution of the xylem-limited Xanthomonadaceae.</title>
        <authorList>
            <person name="Pieretti I."/>
            <person name="Royer M."/>
            <person name="Barbe V."/>
            <person name="Carrere S."/>
            <person name="Koebnik R."/>
            <person name="Cociancich S."/>
            <person name="Couloux A."/>
            <person name="Darrasse A."/>
            <person name="Gouzy J."/>
            <person name="Jacques M.A."/>
            <person name="Lauber E."/>
            <person name="Manceau C."/>
            <person name="Mangenot S."/>
            <person name="Poussier S."/>
            <person name="Segurens B."/>
            <person name="Szurek B."/>
            <person name="Verdier V."/>
            <person name="Arlat M."/>
            <person name="Rott P."/>
        </authorList>
    </citation>
    <scope>NUCLEOTIDE SEQUENCE [LARGE SCALE GENOMIC DNA]</scope>
    <source>
        <strain evidence="8">GPE PC73 / CFBP 7063</strain>
    </source>
</reference>
<feature type="signal peptide" evidence="5">
    <location>
        <begin position="1"/>
        <end position="33"/>
    </location>
</feature>
<dbReference type="EC" id="3.2.1.14" evidence="2"/>
<evidence type="ECO:0000313" key="7">
    <source>
        <dbReference type="EMBL" id="CBA16666.1"/>
    </source>
</evidence>
<dbReference type="GO" id="GO:0006032">
    <property type="term" value="P:chitin catabolic process"/>
    <property type="evidence" value="ECO:0007669"/>
    <property type="project" value="UniProtKB-KW"/>
</dbReference>
<dbReference type="KEGG" id="xal:XALC_2183"/>
<keyword evidence="3" id="KW-0146">Chitin degradation</keyword>
<dbReference type="PANTHER" id="PTHR11177">
    <property type="entry name" value="CHITINASE"/>
    <property type="match status" value="1"/>
</dbReference>
<keyword evidence="4" id="KW-0119">Carbohydrate metabolism</keyword>
<evidence type="ECO:0000259" key="6">
    <source>
        <dbReference type="PROSITE" id="PS51910"/>
    </source>
</evidence>